<evidence type="ECO:0000256" key="5">
    <source>
        <dbReference type="ARBA" id="ARBA00023136"/>
    </source>
</evidence>
<evidence type="ECO:0000256" key="6">
    <source>
        <dbReference type="ARBA" id="ARBA00023196"/>
    </source>
</evidence>
<dbReference type="EMBL" id="JBHSHL010000003">
    <property type="protein sequence ID" value="MFC4803606.1"/>
    <property type="molecule type" value="Genomic_DNA"/>
</dbReference>
<evidence type="ECO:0000256" key="9">
    <source>
        <dbReference type="RuleBase" id="RU003656"/>
    </source>
</evidence>
<evidence type="ECO:0000313" key="12">
    <source>
        <dbReference type="EMBL" id="MFC4803606.1"/>
    </source>
</evidence>
<dbReference type="RefSeq" id="WP_379787051.1">
    <property type="nucleotide sequence ID" value="NZ_JBHSHL010000003.1"/>
</dbReference>
<evidence type="ECO:0000313" key="13">
    <source>
        <dbReference type="Proteomes" id="UP001595916"/>
    </source>
</evidence>
<dbReference type="Pfam" id="PF00401">
    <property type="entry name" value="ATP-synt_DE"/>
    <property type="match status" value="1"/>
</dbReference>
<dbReference type="HAMAP" id="MF_00530">
    <property type="entry name" value="ATP_synth_epsil_bac"/>
    <property type="match status" value="1"/>
</dbReference>
<evidence type="ECO:0000256" key="3">
    <source>
        <dbReference type="ARBA" id="ARBA00022448"/>
    </source>
</evidence>
<keyword evidence="8" id="KW-0375">Hydrogen ion transport</keyword>
<comment type="similarity">
    <text evidence="2 8 9">Belongs to the ATPase epsilon chain family.</text>
</comment>
<dbReference type="SUPFAM" id="SSF51344">
    <property type="entry name" value="Epsilon subunit of F1F0-ATP synthase N-terminal domain"/>
    <property type="match status" value="1"/>
</dbReference>
<evidence type="ECO:0000256" key="1">
    <source>
        <dbReference type="ARBA" id="ARBA00004202"/>
    </source>
</evidence>
<keyword evidence="7 8" id="KW-0066">ATP synthesis</keyword>
<comment type="subunit">
    <text evidence="8 9">F-type ATPases have 2 components, CF(1) - the catalytic core - and CF(0) - the membrane proton channel. CF(1) has five subunits: alpha(3), beta(3), gamma(1), delta(1), epsilon(1). CF(0) has three main subunits: a, b and c.</text>
</comment>
<dbReference type="Gene3D" id="1.20.5.440">
    <property type="entry name" value="ATP synthase delta/epsilon subunit, C-terminal domain"/>
    <property type="match status" value="1"/>
</dbReference>
<feature type="domain" description="ATP synthase F1 complex delta/epsilon subunit N-terminal" evidence="11">
    <location>
        <begin position="4"/>
        <end position="82"/>
    </location>
</feature>
<comment type="caution">
    <text evidence="12">The sequence shown here is derived from an EMBL/GenBank/DDBJ whole genome shotgun (WGS) entry which is preliminary data.</text>
</comment>
<evidence type="ECO:0000256" key="4">
    <source>
        <dbReference type="ARBA" id="ARBA00023065"/>
    </source>
</evidence>
<comment type="function">
    <text evidence="8">Produces ATP from ADP in the presence of a proton gradient across the membrane.</text>
</comment>
<dbReference type="InterPro" id="IPR020547">
    <property type="entry name" value="ATP_synth_F1_esu_C"/>
</dbReference>
<dbReference type="InterPro" id="IPR036771">
    <property type="entry name" value="ATPsynth_dsu/esu_N"/>
</dbReference>
<evidence type="ECO:0000256" key="7">
    <source>
        <dbReference type="ARBA" id="ARBA00023310"/>
    </source>
</evidence>
<reference evidence="13" key="1">
    <citation type="journal article" date="2019" name="Int. J. Syst. Evol. Microbiol.">
        <title>The Global Catalogue of Microorganisms (GCM) 10K type strain sequencing project: providing services to taxonomists for standard genome sequencing and annotation.</title>
        <authorList>
            <consortium name="The Broad Institute Genomics Platform"/>
            <consortium name="The Broad Institute Genome Sequencing Center for Infectious Disease"/>
            <person name="Wu L."/>
            <person name="Ma J."/>
        </authorList>
    </citation>
    <scope>NUCLEOTIDE SEQUENCE [LARGE SCALE GENOMIC DNA]</scope>
    <source>
        <strain evidence="13">CCUG 46385</strain>
    </source>
</reference>
<dbReference type="Gene3D" id="2.60.15.10">
    <property type="entry name" value="F0F1 ATP synthase delta/epsilon subunit, N-terminal"/>
    <property type="match status" value="1"/>
</dbReference>
<dbReference type="InterPro" id="IPR020546">
    <property type="entry name" value="ATP_synth_F1_dsu/esu_N"/>
</dbReference>
<sequence>MATFRLHIVTPEGTFHDDEIDLLVVRTSEGNVGIKKHHIDYVAKVDIGKIEIIKGKQKTYAAITDGILLVDQEKTTILTRAAERPEDIDMRRAEEAKQRAEKVMQSCKRDDIEYKIAELKLKKALNRIDLKKNP</sequence>
<evidence type="ECO:0000256" key="8">
    <source>
        <dbReference type="HAMAP-Rule" id="MF_00530"/>
    </source>
</evidence>
<proteinExistence type="inferred from homology"/>
<dbReference type="CDD" id="cd12152">
    <property type="entry name" value="F1-ATPase_delta"/>
    <property type="match status" value="1"/>
</dbReference>
<dbReference type="InterPro" id="IPR001469">
    <property type="entry name" value="ATP_synth_F1_dsu/esu"/>
</dbReference>
<evidence type="ECO:0000259" key="11">
    <source>
        <dbReference type="Pfam" id="PF02823"/>
    </source>
</evidence>
<keyword evidence="5 8" id="KW-0472">Membrane</keyword>
<keyword evidence="4 8" id="KW-0406">Ion transport</keyword>
<dbReference type="PANTHER" id="PTHR13822">
    <property type="entry name" value="ATP SYNTHASE DELTA/EPSILON CHAIN"/>
    <property type="match status" value="1"/>
</dbReference>
<name>A0ABV9QJQ6_9FIRM</name>
<dbReference type="Pfam" id="PF02823">
    <property type="entry name" value="ATP-synt_DE_N"/>
    <property type="match status" value="1"/>
</dbReference>
<evidence type="ECO:0000256" key="2">
    <source>
        <dbReference type="ARBA" id="ARBA00005712"/>
    </source>
</evidence>
<comment type="subcellular location">
    <subcellularLocation>
        <location evidence="1 8">Cell membrane</location>
        <topology evidence="1 8">Peripheral membrane protein</topology>
    </subcellularLocation>
</comment>
<keyword evidence="8" id="KW-1003">Cell membrane</keyword>
<dbReference type="NCBIfam" id="TIGR01216">
    <property type="entry name" value="ATP_synt_epsi"/>
    <property type="match status" value="1"/>
</dbReference>
<keyword evidence="3 8" id="KW-0813">Transport</keyword>
<dbReference type="PANTHER" id="PTHR13822:SF10">
    <property type="entry name" value="ATP SYNTHASE EPSILON CHAIN, CHLOROPLASTIC"/>
    <property type="match status" value="1"/>
</dbReference>
<gene>
    <name evidence="8 12" type="primary">atpC</name>
    <name evidence="12" type="ORF">ACFO4R_00785</name>
</gene>
<dbReference type="InterPro" id="IPR036794">
    <property type="entry name" value="ATP_F1_dsu/esu_C_sf"/>
</dbReference>
<protein>
    <recommendedName>
        <fullName evidence="8">ATP synthase epsilon chain</fullName>
    </recommendedName>
    <alternativeName>
        <fullName evidence="8">ATP synthase F1 sector epsilon subunit</fullName>
    </alternativeName>
    <alternativeName>
        <fullName evidence="8">F-ATPase epsilon subunit</fullName>
    </alternativeName>
</protein>
<dbReference type="Proteomes" id="UP001595916">
    <property type="component" value="Unassembled WGS sequence"/>
</dbReference>
<keyword evidence="13" id="KW-1185">Reference proteome</keyword>
<feature type="domain" description="ATP synthase epsilon subunit C-terminal" evidence="10">
    <location>
        <begin position="86"/>
        <end position="130"/>
    </location>
</feature>
<dbReference type="SUPFAM" id="SSF46604">
    <property type="entry name" value="Epsilon subunit of F1F0-ATP synthase C-terminal domain"/>
    <property type="match status" value="1"/>
</dbReference>
<evidence type="ECO:0000259" key="10">
    <source>
        <dbReference type="Pfam" id="PF00401"/>
    </source>
</evidence>
<accession>A0ABV9QJQ6</accession>
<keyword evidence="6 8" id="KW-0139">CF(1)</keyword>
<organism evidence="12 13">
    <name type="scientific">Filifactor villosus</name>
    <dbReference type="NCBI Taxonomy" id="29374"/>
    <lineage>
        <taxon>Bacteria</taxon>
        <taxon>Bacillati</taxon>
        <taxon>Bacillota</taxon>
        <taxon>Clostridia</taxon>
        <taxon>Peptostreptococcales</taxon>
        <taxon>Filifactoraceae</taxon>
        <taxon>Filifactor</taxon>
    </lineage>
</organism>